<protein>
    <recommendedName>
        <fullName evidence="12">DUF421 domain-containing protein</fullName>
    </recommendedName>
</protein>
<evidence type="ECO:0008006" key="12">
    <source>
        <dbReference type="Google" id="ProtNLM"/>
    </source>
</evidence>
<evidence type="ECO:0000256" key="6">
    <source>
        <dbReference type="ARBA" id="ARBA00023136"/>
    </source>
</evidence>
<comment type="subcellular location">
    <subcellularLocation>
        <location evidence="1">Cell membrane</location>
        <topology evidence="1">Multi-pass membrane protein</topology>
    </subcellularLocation>
</comment>
<evidence type="ECO:0000256" key="2">
    <source>
        <dbReference type="ARBA" id="ARBA00006448"/>
    </source>
</evidence>
<evidence type="ECO:0000313" key="11">
    <source>
        <dbReference type="Proteomes" id="UP000216682"/>
    </source>
</evidence>
<dbReference type="Pfam" id="PF20730">
    <property type="entry name" value="YetF_N"/>
    <property type="match status" value="1"/>
</dbReference>
<dbReference type="InterPro" id="IPR007353">
    <property type="entry name" value="DUF421"/>
</dbReference>
<dbReference type="PANTHER" id="PTHR34582">
    <property type="entry name" value="UPF0702 TRANSMEMBRANE PROTEIN YCAP"/>
    <property type="match status" value="1"/>
</dbReference>
<evidence type="ECO:0000256" key="3">
    <source>
        <dbReference type="ARBA" id="ARBA00022475"/>
    </source>
</evidence>
<accession>A0A265E8Q9</accession>
<comment type="caution">
    <text evidence="10">The sequence shown here is derived from an EMBL/GenBank/DDBJ whole genome shotgun (WGS) entry which is preliminary data.</text>
</comment>
<evidence type="ECO:0000259" key="9">
    <source>
        <dbReference type="Pfam" id="PF20730"/>
    </source>
</evidence>
<feature type="transmembrane region" description="Helical" evidence="7">
    <location>
        <begin position="44"/>
        <end position="62"/>
    </location>
</feature>
<dbReference type="GO" id="GO:0005886">
    <property type="term" value="C:plasma membrane"/>
    <property type="evidence" value="ECO:0007669"/>
    <property type="project" value="UniProtKB-SubCell"/>
</dbReference>
<evidence type="ECO:0000259" key="8">
    <source>
        <dbReference type="Pfam" id="PF04239"/>
    </source>
</evidence>
<evidence type="ECO:0000256" key="1">
    <source>
        <dbReference type="ARBA" id="ARBA00004651"/>
    </source>
</evidence>
<dbReference type="Pfam" id="PF04239">
    <property type="entry name" value="DUF421"/>
    <property type="match status" value="1"/>
</dbReference>
<dbReference type="Gene3D" id="3.30.240.20">
    <property type="entry name" value="bsu07140 like domains"/>
    <property type="match status" value="2"/>
</dbReference>
<evidence type="ECO:0000256" key="5">
    <source>
        <dbReference type="ARBA" id="ARBA00022989"/>
    </source>
</evidence>
<reference evidence="10 11" key="1">
    <citation type="submission" date="2017-07" db="EMBL/GenBank/DDBJ databases">
        <title>Shotgun whole genome sequences of three halophilic bacterial isolates.</title>
        <authorList>
            <person name="Pozzo T."/>
            <person name="Higdon S.M."/>
            <person name="Quillaguaman J."/>
        </authorList>
    </citation>
    <scope>NUCLEOTIDE SEQUENCE [LARGE SCALE GENOMIC DNA]</scope>
    <source>
        <strain evidence="10 11">BU-1</strain>
    </source>
</reference>
<comment type="similarity">
    <text evidence="2">Belongs to the UPF0702 family.</text>
</comment>
<feature type="transmembrane region" description="Helical" evidence="7">
    <location>
        <begin position="12"/>
        <end position="32"/>
    </location>
</feature>
<dbReference type="AlphaFoldDB" id="A0A265E8Q9"/>
<dbReference type="EMBL" id="NPEZ01000001">
    <property type="protein sequence ID" value="OZT77865.1"/>
    <property type="molecule type" value="Genomic_DNA"/>
</dbReference>
<sequence length="235" mass="27500">MEKGETMEDMLTYVVKLTTGLIGVIIVIRLLGKKEMAQITPLDFVYALILGSVIEEALYETTMPFYEMLFALAYWGLLIYVIEKFALKNERFRRVMKGKPELLINDGIIDVKVMDRNNMDVDEVRELLRMQRIFSLKSVKYAVLENSGMLSVIQYASEEPALRRELKDDDDYDENEITYLFVDAGKIEYEALERAGFDEEWLREKLKEDTEYDVDDVYFAEWNKNTGFFAQGKHK</sequence>
<feature type="domain" description="YetF C-terminal" evidence="8">
    <location>
        <begin position="88"/>
        <end position="223"/>
    </location>
</feature>
<proteinExistence type="inferred from homology"/>
<keyword evidence="6 7" id="KW-0472">Membrane</keyword>
<feature type="domain" description="YetF-like N-terminal transmembrane" evidence="9">
    <location>
        <begin position="11"/>
        <end position="83"/>
    </location>
</feature>
<keyword evidence="5 7" id="KW-1133">Transmembrane helix</keyword>
<name>A0A265E8Q9_9STAP</name>
<evidence type="ECO:0000313" key="10">
    <source>
        <dbReference type="EMBL" id="OZT77865.1"/>
    </source>
</evidence>
<dbReference type="InterPro" id="IPR023090">
    <property type="entry name" value="UPF0702_alpha/beta_dom_sf"/>
</dbReference>
<organism evidence="10 11">
    <name type="scientific">Salinicoccus roseus</name>
    <dbReference type="NCBI Taxonomy" id="45670"/>
    <lineage>
        <taxon>Bacteria</taxon>
        <taxon>Bacillati</taxon>
        <taxon>Bacillota</taxon>
        <taxon>Bacilli</taxon>
        <taxon>Bacillales</taxon>
        <taxon>Staphylococcaceae</taxon>
        <taxon>Salinicoccus</taxon>
    </lineage>
</organism>
<dbReference type="InterPro" id="IPR048454">
    <property type="entry name" value="YetF_N"/>
</dbReference>
<keyword evidence="4 7" id="KW-0812">Transmembrane</keyword>
<dbReference type="PANTHER" id="PTHR34582:SF5">
    <property type="entry name" value="UPF0702 TRANSMEMBRANE PROTEIN YETF"/>
    <property type="match status" value="1"/>
</dbReference>
<evidence type="ECO:0000256" key="7">
    <source>
        <dbReference type="SAM" id="Phobius"/>
    </source>
</evidence>
<dbReference type="RefSeq" id="WP_094905404.1">
    <property type="nucleotide sequence ID" value="NZ_NPEZ01000001.1"/>
</dbReference>
<gene>
    <name evidence="10" type="ORF">CFN03_00860</name>
</gene>
<dbReference type="Proteomes" id="UP000216682">
    <property type="component" value="Unassembled WGS sequence"/>
</dbReference>
<feature type="transmembrane region" description="Helical" evidence="7">
    <location>
        <begin position="68"/>
        <end position="87"/>
    </location>
</feature>
<evidence type="ECO:0000256" key="4">
    <source>
        <dbReference type="ARBA" id="ARBA00022692"/>
    </source>
</evidence>
<keyword evidence="3" id="KW-1003">Cell membrane</keyword>